<dbReference type="GO" id="GO:0003677">
    <property type="term" value="F:DNA binding"/>
    <property type="evidence" value="ECO:0007669"/>
    <property type="project" value="InterPro"/>
</dbReference>
<evidence type="ECO:0000259" key="1">
    <source>
        <dbReference type="PROSITE" id="PS50943"/>
    </source>
</evidence>
<dbReference type="SMART" id="SM00530">
    <property type="entry name" value="HTH_XRE"/>
    <property type="match status" value="1"/>
</dbReference>
<dbReference type="Pfam" id="PF01381">
    <property type="entry name" value="HTH_3"/>
    <property type="match status" value="1"/>
</dbReference>
<proteinExistence type="predicted"/>
<name>A0A502BTY4_9GAMM</name>
<keyword evidence="3" id="KW-1185">Reference proteome</keyword>
<evidence type="ECO:0000313" key="3">
    <source>
        <dbReference type="Proteomes" id="UP000319486"/>
    </source>
</evidence>
<dbReference type="AlphaFoldDB" id="A0A502BTY4"/>
<feature type="domain" description="HTH cro/C1-type" evidence="1">
    <location>
        <begin position="21"/>
        <end position="74"/>
    </location>
</feature>
<dbReference type="SUPFAM" id="SSF47413">
    <property type="entry name" value="lambda repressor-like DNA-binding domains"/>
    <property type="match status" value="1"/>
</dbReference>
<protein>
    <submittedName>
        <fullName evidence="2">Helix-turn-helix domain-containing protein</fullName>
    </submittedName>
</protein>
<dbReference type="InterPro" id="IPR001387">
    <property type="entry name" value="Cro/C1-type_HTH"/>
</dbReference>
<dbReference type="InterPro" id="IPR010982">
    <property type="entry name" value="Lambda_DNA-bd_dom_sf"/>
</dbReference>
<dbReference type="OrthoDB" id="5959816at2"/>
<reference evidence="2 3" key="1">
    <citation type="journal article" date="2019" name="Environ. Microbiol.">
        <title>Species interactions and distinct microbial communities in high Arctic permafrost affected cryosols are associated with the CH4 and CO2 gas fluxes.</title>
        <authorList>
            <person name="Altshuler I."/>
            <person name="Hamel J."/>
            <person name="Turney S."/>
            <person name="Magnuson E."/>
            <person name="Levesque R."/>
            <person name="Greer C."/>
            <person name="Whyte L.G."/>
        </authorList>
    </citation>
    <scope>NUCLEOTIDE SEQUENCE [LARGE SCALE GENOMIC DNA]</scope>
    <source>
        <strain evidence="2 3">S13Y</strain>
    </source>
</reference>
<dbReference type="Proteomes" id="UP000319486">
    <property type="component" value="Unassembled WGS sequence"/>
</dbReference>
<gene>
    <name evidence="2" type="ORF">EAH88_18315</name>
</gene>
<accession>A0A502BTY4</accession>
<comment type="caution">
    <text evidence="2">The sequence shown here is derived from an EMBL/GenBank/DDBJ whole genome shotgun (WGS) entry which is preliminary data.</text>
</comment>
<sequence>MVHVAPVQTTATVARGLPERIRKLIDLQGSAAALAERCGFSAGAVRSWRDGHSDISRERCVTMARALGVSLPWLVAGEGPMAAAADDVIHQPAPLDRTAHSLARAASSRAGSLDSRLLAAALRLLQSYIGLVGGSLDPTARAELLTELYDILARAEDAEHIDRLITFHNALSDQLRRQRALIS</sequence>
<organism evidence="2 3">
    <name type="scientific">Rhodanobacter glycinis</name>
    <dbReference type="NCBI Taxonomy" id="582702"/>
    <lineage>
        <taxon>Bacteria</taxon>
        <taxon>Pseudomonadati</taxon>
        <taxon>Pseudomonadota</taxon>
        <taxon>Gammaproteobacteria</taxon>
        <taxon>Lysobacterales</taxon>
        <taxon>Rhodanobacteraceae</taxon>
        <taxon>Rhodanobacter</taxon>
    </lineage>
</organism>
<dbReference type="Gene3D" id="1.10.260.40">
    <property type="entry name" value="lambda repressor-like DNA-binding domains"/>
    <property type="match status" value="1"/>
</dbReference>
<dbReference type="CDD" id="cd00093">
    <property type="entry name" value="HTH_XRE"/>
    <property type="match status" value="1"/>
</dbReference>
<evidence type="ECO:0000313" key="2">
    <source>
        <dbReference type="EMBL" id="TPG04328.1"/>
    </source>
</evidence>
<dbReference type="EMBL" id="RCZO01000014">
    <property type="protein sequence ID" value="TPG04328.1"/>
    <property type="molecule type" value="Genomic_DNA"/>
</dbReference>
<dbReference type="PROSITE" id="PS50943">
    <property type="entry name" value="HTH_CROC1"/>
    <property type="match status" value="1"/>
</dbReference>